<dbReference type="SUPFAM" id="SSF51182">
    <property type="entry name" value="RmlC-like cupins"/>
    <property type="match status" value="1"/>
</dbReference>
<organism evidence="2 3">
    <name type="scientific">Paraburkholderia atlantica</name>
    <dbReference type="NCBI Taxonomy" id="2654982"/>
    <lineage>
        <taxon>Bacteria</taxon>
        <taxon>Pseudomonadati</taxon>
        <taxon>Pseudomonadota</taxon>
        <taxon>Betaproteobacteria</taxon>
        <taxon>Burkholderiales</taxon>
        <taxon>Burkholderiaceae</taxon>
        <taxon>Paraburkholderia</taxon>
    </lineage>
</organism>
<dbReference type="RefSeq" id="WP_429476994.1">
    <property type="nucleotide sequence ID" value="NZ_JBNDMF010000003.1"/>
</dbReference>
<reference evidence="2 3" key="1">
    <citation type="submission" date="2020-08" db="EMBL/GenBank/DDBJ databases">
        <title>Genomic Encyclopedia of Type Strains, Phase IV (KMG-V): Genome sequencing to study the core and pangenomes of soil and plant-associated prokaryotes.</title>
        <authorList>
            <person name="Whitman W."/>
        </authorList>
    </citation>
    <scope>NUCLEOTIDE SEQUENCE [LARGE SCALE GENOMIC DNA]</scope>
    <source>
        <strain evidence="2 3">JPY158</strain>
    </source>
</reference>
<evidence type="ECO:0000313" key="2">
    <source>
        <dbReference type="EMBL" id="MBB5426034.1"/>
    </source>
</evidence>
<dbReference type="EMBL" id="JACHDD010000006">
    <property type="protein sequence ID" value="MBB5426034.1"/>
    <property type="molecule type" value="Genomic_DNA"/>
</dbReference>
<dbReference type="AlphaFoldDB" id="A0A7W8Q974"/>
<evidence type="ECO:0000313" key="3">
    <source>
        <dbReference type="Proteomes" id="UP000592780"/>
    </source>
</evidence>
<dbReference type="Gene3D" id="2.60.120.10">
    <property type="entry name" value="Jelly Rolls"/>
    <property type="match status" value="1"/>
</dbReference>
<dbReference type="InterPro" id="IPR014710">
    <property type="entry name" value="RmlC-like_jellyroll"/>
</dbReference>
<protein>
    <submittedName>
        <fullName evidence="2">Anti-sigma factor ChrR (Cupin superfamily)</fullName>
    </submittedName>
</protein>
<dbReference type="InterPro" id="IPR011051">
    <property type="entry name" value="RmlC_Cupin_sf"/>
</dbReference>
<dbReference type="Proteomes" id="UP000592780">
    <property type="component" value="Unassembled WGS sequence"/>
</dbReference>
<keyword evidence="3" id="KW-1185">Reference proteome</keyword>
<dbReference type="InterPro" id="IPR025979">
    <property type="entry name" value="ChrR-like_cupin_dom"/>
</dbReference>
<name>A0A7W8Q974_PARAM</name>
<feature type="domain" description="ChrR-like cupin" evidence="1">
    <location>
        <begin position="18"/>
        <end position="102"/>
    </location>
</feature>
<comment type="caution">
    <text evidence="2">The sequence shown here is derived from an EMBL/GenBank/DDBJ whole genome shotgun (WGS) entry which is preliminary data.</text>
</comment>
<sequence length="122" mass="13800">MSGEEKRPLMNYGDLASHYVHLSEQPWKPTPSPGIDMKILLSVPEAGLLTALFRWAPGTELPLHEHVEIEQAHVLEGNIVDDEGEVRKGDYVWHPKGNNQHIARSRCTHTFTLPEAESLSRR</sequence>
<gene>
    <name evidence="2" type="ORF">HDG40_004207</name>
</gene>
<accession>A0A7W8Q974</accession>
<proteinExistence type="predicted"/>
<dbReference type="Pfam" id="PF12973">
    <property type="entry name" value="Cupin_7"/>
    <property type="match status" value="1"/>
</dbReference>
<evidence type="ECO:0000259" key="1">
    <source>
        <dbReference type="Pfam" id="PF12973"/>
    </source>
</evidence>